<keyword evidence="8" id="KW-1278">Translocase</keyword>
<evidence type="ECO:0000259" key="11">
    <source>
        <dbReference type="PROSITE" id="PS50893"/>
    </source>
</evidence>
<evidence type="ECO:0000256" key="7">
    <source>
        <dbReference type="ARBA" id="ARBA00022840"/>
    </source>
</evidence>
<protein>
    <submittedName>
        <fullName evidence="12">Energy-coupling factor transport system ATP-binding protein</fullName>
    </submittedName>
</protein>
<keyword evidence="6" id="KW-0547">Nucleotide-binding</keyword>
<evidence type="ECO:0000313" key="13">
    <source>
        <dbReference type="Proteomes" id="UP000184389"/>
    </source>
</evidence>
<evidence type="ECO:0000256" key="4">
    <source>
        <dbReference type="ARBA" id="ARBA00022475"/>
    </source>
</evidence>
<dbReference type="InterPro" id="IPR017871">
    <property type="entry name" value="ABC_transporter-like_CS"/>
</dbReference>
<dbReference type="GO" id="GO:0016887">
    <property type="term" value="F:ATP hydrolysis activity"/>
    <property type="evidence" value="ECO:0007669"/>
    <property type="project" value="InterPro"/>
</dbReference>
<feature type="domain" description="ABC transporter" evidence="11">
    <location>
        <begin position="247"/>
        <end position="468"/>
    </location>
</feature>
<dbReference type="AlphaFoldDB" id="A0A1M5VQL1"/>
<proteinExistence type="inferred from homology"/>
<dbReference type="InterPro" id="IPR003593">
    <property type="entry name" value="AAA+_ATPase"/>
</dbReference>
<dbReference type="PROSITE" id="PS50893">
    <property type="entry name" value="ABC_TRANSPORTER_2"/>
    <property type="match status" value="2"/>
</dbReference>
<dbReference type="PANTHER" id="PTHR43553">
    <property type="entry name" value="HEAVY METAL TRANSPORTER"/>
    <property type="match status" value="1"/>
</dbReference>
<evidence type="ECO:0000256" key="10">
    <source>
        <dbReference type="ARBA" id="ARBA00025157"/>
    </source>
</evidence>
<evidence type="ECO:0000313" key="12">
    <source>
        <dbReference type="EMBL" id="SHH77527.1"/>
    </source>
</evidence>
<dbReference type="GO" id="GO:0043190">
    <property type="term" value="C:ATP-binding cassette (ABC) transporter complex"/>
    <property type="evidence" value="ECO:0007669"/>
    <property type="project" value="TreeGrafter"/>
</dbReference>
<dbReference type="GO" id="GO:0005524">
    <property type="term" value="F:ATP binding"/>
    <property type="evidence" value="ECO:0007669"/>
    <property type="project" value="UniProtKB-KW"/>
</dbReference>
<name>A0A1M5VQL1_9FIRM</name>
<dbReference type="PANTHER" id="PTHR43553:SF23">
    <property type="entry name" value="ABC TRANSPORTER ATP-BINDING COMPONENT"/>
    <property type="match status" value="1"/>
</dbReference>
<keyword evidence="5" id="KW-0677">Repeat</keyword>
<evidence type="ECO:0000256" key="9">
    <source>
        <dbReference type="ARBA" id="ARBA00023136"/>
    </source>
</evidence>
<organism evidence="12 13">
    <name type="scientific">Sporanaerobacter acetigenes DSM 13106</name>
    <dbReference type="NCBI Taxonomy" id="1123281"/>
    <lineage>
        <taxon>Bacteria</taxon>
        <taxon>Bacillati</taxon>
        <taxon>Bacillota</taxon>
        <taxon>Tissierellia</taxon>
        <taxon>Tissierellales</taxon>
        <taxon>Sporanaerobacteraceae</taxon>
        <taxon>Sporanaerobacter</taxon>
    </lineage>
</organism>
<keyword evidence="13" id="KW-1185">Reference proteome</keyword>
<dbReference type="InterPro" id="IPR050095">
    <property type="entry name" value="ECF_ABC_transporter_ATP-bd"/>
</dbReference>
<dbReference type="PROSITE" id="PS00211">
    <property type="entry name" value="ABC_TRANSPORTER_1"/>
    <property type="match status" value="2"/>
</dbReference>
<dbReference type="STRING" id="1123281.SAMN02745180_01007"/>
<dbReference type="Proteomes" id="UP000184389">
    <property type="component" value="Unassembled WGS sequence"/>
</dbReference>
<dbReference type="Gene3D" id="3.40.50.300">
    <property type="entry name" value="P-loop containing nucleotide triphosphate hydrolases"/>
    <property type="match status" value="2"/>
</dbReference>
<evidence type="ECO:0000256" key="1">
    <source>
        <dbReference type="ARBA" id="ARBA00004202"/>
    </source>
</evidence>
<gene>
    <name evidence="12" type="ORF">SAMN02745180_01007</name>
</gene>
<evidence type="ECO:0000256" key="2">
    <source>
        <dbReference type="ARBA" id="ARBA00005417"/>
    </source>
</evidence>
<evidence type="ECO:0000256" key="8">
    <source>
        <dbReference type="ARBA" id="ARBA00022967"/>
    </source>
</evidence>
<dbReference type="CDD" id="cd03225">
    <property type="entry name" value="ABC_cobalt_CbiO_domain1"/>
    <property type="match status" value="1"/>
</dbReference>
<accession>A0A1M5VQL1</accession>
<dbReference type="Pfam" id="PF00005">
    <property type="entry name" value="ABC_tran"/>
    <property type="match status" value="2"/>
</dbReference>
<evidence type="ECO:0000256" key="5">
    <source>
        <dbReference type="ARBA" id="ARBA00022737"/>
    </source>
</evidence>
<keyword evidence="9" id="KW-0472">Membrane</keyword>
<dbReference type="SUPFAM" id="SSF52540">
    <property type="entry name" value="P-loop containing nucleoside triphosphate hydrolases"/>
    <property type="match status" value="2"/>
</dbReference>
<comment type="subcellular location">
    <subcellularLocation>
        <location evidence="1">Cell membrane</location>
        <topology evidence="1">Peripheral membrane protein</topology>
    </subcellularLocation>
</comment>
<evidence type="ECO:0000256" key="6">
    <source>
        <dbReference type="ARBA" id="ARBA00022741"/>
    </source>
</evidence>
<dbReference type="GO" id="GO:0042626">
    <property type="term" value="F:ATPase-coupled transmembrane transporter activity"/>
    <property type="evidence" value="ECO:0007669"/>
    <property type="project" value="TreeGrafter"/>
</dbReference>
<dbReference type="EMBL" id="FQXR01000004">
    <property type="protein sequence ID" value="SHH77527.1"/>
    <property type="molecule type" value="Genomic_DNA"/>
</dbReference>
<keyword evidence="4" id="KW-1003">Cell membrane</keyword>
<comment type="function">
    <text evidence="10">Probably part of an ABC transporter complex. Responsible for energy coupling to the transport system.</text>
</comment>
<evidence type="ECO:0000256" key="3">
    <source>
        <dbReference type="ARBA" id="ARBA00022448"/>
    </source>
</evidence>
<sequence length="468" mass="53137">MIVLVVFSNVNFSYSNSKHTSIRNINFEIKEGEVVCLTGLSGSGKSTITKCLNGLIPRLIEGKLSGNIFVGGEKIREKDINEINLLIGSVFQDPRGQFFTTNTKAELAFAMENYGYPVHKMEYEINRISKLIGIENIMDQDIFTISSGERQKLSIACAFALRPKILLFDEPSSNLDYRSTLMLRDFIIKFKKMGFTVIIAEHRLFYLSGLLDKIIYVKDGEIDGIYSEVEFRQLKNCPFRSFSLFDRQFENIEKNVGNKVLKVSGISFKHILKEVSFSASVGEIVGIVGANGVGKTTLAKLISKIERPDKGKIEVDGQPVYIMQDVDYQLFGSSVMNELEIANFQVKETDIELALKKVGLYEYRKKHPFKLSGGQKQRLAISLSYVSKSKLVIFDEPTSGLDILNMERVSELIKDIAKEKAVLVISHDYEFLTKVCNRVIYLKDGTIEKDFEFKKNREFELVDIFKEI</sequence>
<reference evidence="12 13" key="1">
    <citation type="submission" date="2016-11" db="EMBL/GenBank/DDBJ databases">
        <authorList>
            <person name="Jaros S."/>
            <person name="Januszkiewicz K."/>
            <person name="Wedrychowicz H."/>
        </authorList>
    </citation>
    <scope>NUCLEOTIDE SEQUENCE [LARGE SCALE GENOMIC DNA]</scope>
    <source>
        <strain evidence="12 13">DSM 13106</strain>
    </source>
</reference>
<keyword evidence="3" id="KW-0813">Transport</keyword>
<comment type="similarity">
    <text evidence="2">Belongs to the ABC transporter superfamily.</text>
</comment>
<dbReference type="InterPro" id="IPR003439">
    <property type="entry name" value="ABC_transporter-like_ATP-bd"/>
</dbReference>
<feature type="domain" description="ABC transporter" evidence="11">
    <location>
        <begin position="5"/>
        <end position="244"/>
    </location>
</feature>
<dbReference type="InterPro" id="IPR015856">
    <property type="entry name" value="ABC_transpr_CbiO/EcfA_su"/>
</dbReference>
<dbReference type="SMART" id="SM00382">
    <property type="entry name" value="AAA"/>
    <property type="match status" value="2"/>
</dbReference>
<dbReference type="InterPro" id="IPR027417">
    <property type="entry name" value="P-loop_NTPase"/>
</dbReference>
<keyword evidence="7 12" id="KW-0067">ATP-binding</keyword>